<evidence type="ECO:0000256" key="1">
    <source>
        <dbReference type="ARBA" id="ARBA00010923"/>
    </source>
</evidence>
<dbReference type="PATRIC" id="fig|1163745.3.peg.582"/>
<dbReference type="EMBL" id="CP003481">
    <property type="protein sequence ID" value="AFI05566.1"/>
    <property type="molecule type" value="Genomic_DNA"/>
</dbReference>
<dbReference type="Proteomes" id="UP000005013">
    <property type="component" value="Chromosome"/>
</dbReference>
<evidence type="ECO:0000313" key="5">
    <source>
        <dbReference type="EMBL" id="AFI05566.1"/>
    </source>
</evidence>
<feature type="domain" description="Type I restriction modification DNA specificity" evidence="4">
    <location>
        <begin position="331"/>
        <end position="435"/>
    </location>
</feature>
<dbReference type="STRING" id="1163745.HCD_02740"/>
<dbReference type="InterPro" id="IPR044946">
    <property type="entry name" value="Restrct_endonuc_typeI_TRD_sf"/>
</dbReference>
<dbReference type="eggNOG" id="COG0732">
    <property type="taxonomic scope" value="Bacteria"/>
</dbReference>
<dbReference type="GO" id="GO:0003677">
    <property type="term" value="F:DNA binding"/>
    <property type="evidence" value="ECO:0007669"/>
    <property type="project" value="UniProtKB-KW"/>
</dbReference>
<evidence type="ECO:0000259" key="4">
    <source>
        <dbReference type="Pfam" id="PF01420"/>
    </source>
</evidence>
<dbReference type="OrthoDB" id="5368498at2"/>
<keyword evidence="6" id="KW-1185">Reference proteome</keyword>
<keyword evidence="3" id="KW-0238">DNA-binding</keyword>
<keyword evidence="2" id="KW-0680">Restriction system</keyword>
<evidence type="ECO:0000256" key="2">
    <source>
        <dbReference type="ARBA" id="ARBA00022747"/>
    </source>
</evidence>
<comment type="similarity">
    <text evidence="1">Belongs to the type-I restriction system S methylase family.</text>
</comment>
<evidence type="ECO:0000256" key="3">
    <source>
        <dbReference type="ARBA" id="ARBA00023125"/>
    </source>
</evidence>
<organism evidence="5 6">
    <name type="scientific">Helicobacter cetorum (strain ATCC BAA-540 / CCUG 52418 / MIT 99-5656)</name>
    <dbReference type="NCBI Taxonomy" id="1163745"/>
    <lineage>
        <taxon>Bacteria</taxon>
        <taxon>Pseudomonadati</taxon>
        <taxon>Campylobacterota</taxon>
        <taxon>Epsilonproteobacteria</taxon>
        <taxon>Campylobacterales</taxon>
        <taxon>Helicobacteraceae</taxon>
        <taxon>Helicobacter</taxon>
    </lineage>
</organism>
<dbReference type="RefSeq" id="WP_014659082.1">
    <property type="nucleotide sequence ID" value="NC_017735.1"/>
</dbReference>
<dbReference type="Gene3D" id="3.90.220.20">
    <property type="entry name" value="DNA methylase specificity domains"/>
    <property type="match status" value="2"/>
</dbReference>
<dbReference type="AlphaFoldDB" id="I0ERJ7"/>
<dbReference type="KEGG" id="hcm:HCD_02740"/>
<gene>
    <name evidence="5" type="ordered locus">HCD_02740</name>
</gene>
<name>I0ERJ7_HELCM</name>
<sequence>MRSYIIKPKGVKKSDILAKECVLSSFLYRFVEYENLNVKRLGDDDILEKNVKGFEIGSKQYIDFSKNYFIRISEMNDLDFTFNVSNDTLKIRPVDKNYKNKTIEQGDICYQTASSIGNVCVYNGSKAFFNSHIRKISFKKNPFYIFAFLKSSFCKEQVDILGSIKGVDNFREDYLLNTLIPFPTTKNYKNPQVIEQLVANIVQNIIDKEEQIKRKNILIDTIIETELRENQQKNTFSYSYPTIKEIKQESRLDTGIYSRNFKENQGIIENYIFGYSNIFDLGYDVSRGQNLQISNIGESLYSNKVIHGAYKLILSKFFNERTYKRVVYLGNKEQLKTIEKGDIIFSCRGEMGRCVMFPELVENMITNIDNVHIVSKNRTMVEKIYCFCILGYLKNKNILDSIACIGSGAPSFTQYQFSKLKIPNFPKIKQQEIAKEYYNPMKKNMHTSLGDYLAKEQMRNAQIGIFELNNELFTLKEHLGDILHRIIADEEIILENYF</sequence>
<dbReference type="GO" id="GO:0009307">
    <property type="term" value="P:DNA restriction-modification system"/>
    <property type="evidence" value="ECO:0007669"/>
    <property type="project" value="UniProtKB-KW"/>
</dbReference>
<dbReference type="InterPro" id="IPR000055">
    <property type="entry name" value="Restrct_endonuc_typeI_TRD"/>
</dbReference>
<proteinExistence type="inferred from homology"/>
<protein>
    <recommendedName>
        <fullName evidence="4">Type I restriction modification DNA specificity domain-containing protein</fullName>
    </recommendedName>
</protein>
<dbReference type="Pfam" id="PF01420">
    <property type="entry name" value="Methylase_S"/>
    <property type="match status" value="1"/>
</dbReference>
<reference evidence="5 6" key="1">
    <citation type="journal article" date="2013" name="PLoS ONE">
        <title>Sequence Divergence and Conservation in Genomes ofHelicobacter cetorum Strains from a Dolphin and a Whale.</title>
        <authorList>
            <person name="Kersulyte D."/>
            <person name="Rossi M."/>
            <person name="Berg D.E."/>
        </authorList>
    </citation>
    <scope>NUCLEOTIDE SEQUENCE [LARGE SCALE GENOMIC DNA]</scope>
    <source>
        <strain evidence="5 6">MIT 99-5656</strain>
    </source>
</reference>
<accession>I0ERJ7</accession>
<dbReference type="SUPFAM" id="SSF116734">
    <property type="entry name" value="DNA methylase specificity domain"/>
    <property type="match status" value="2"/>
</dbReference>
<dbReference type="HOGENOM" id="CLU_041669_0_0_7"/>
<evidence type="ECO:0000313" key="6">
    <source>
        <dbReference type="Proteomes" id="UP000005013"/>
    </source>
</evidence>